<evidence type="ECO:0000256" key="2">
    <source>
        <dbReference type="SAM" id="SignalP"/>
    </source>
</evidence>
<organism evidence="3 4">
    <name type="scientific">Plasmodium yoelii yoelii</name>
    <dbReference type="NCBI Taxonomy" id="73239"/>
    <lineage>
        <taxon>Eukaryota</taxon>
        <taxon>Sar</taxon>
        <taxon>Alveolata</taxon>
        <taxon>Apicomplexa</taxon>
        <taxon>Aconoidasida</taxon>
        <taxon>Haemosporida</taxon>
        <taxon>Plasmodiidae</taxon>
        <taxon>Plasmodium</taxon>
        <taxon>Plasmodium (Vinckeia)</taxon>
    </lineage>
</organism>
<sequence length="54" mass="6343">MKKYIYIINLAAFFISDIICATKIEENNNKHAPNSNNYIPYHNLEESDFNDSNF</sequence>
<evidence type="ECO:0000313" key="3">
    <source>
        <dbReference type="EMBL" id="EAA21527.1"/>
    </source>
</evidence>
<dbReference type="InParanoid" id="Q7RMS3"/>
<feature type="chain" id="PRO_5004290682" evidence="2">
    <location>
        <begin position="22"/>
        <end position="54"/>
    </location>
</feature>
<name>Q7RMS3_PLAYO</name>
<dbReference type="PaxDb" id="73239-Q7RMS3"/>
<keyword evidence="2" id="KW-0732">Signal</keyword>
<dbReference type="AlphaFoldDB" id="Q7RMS3"/>
<gene>
    <name evidence="3" type="ORF">PY02105</name>
</gene>
<dbReference type="Proteomes" id="UP000008553">
    <property type="component" value="Unassembled WGS sequence"/>
</dbReference>
<reference evidence="3 4" key="1">
    <citation type="journal article" date="2002" name="Nature">
        <title>Genome sequence and comparative analysis of the model rodent malaria parasite Plasmodium yoelii yoelii.</title>
        <authorList>
            <person name="Carlton J.M."/>
            <person name="Angiuoli S.V."/>
            <person name="Suh B.B."/>
            <person name="Kooij T.W."/>
            <person name="Pertea M."/>
            <person name="Silva J.C."/>
            <person name="Ermolaeva M.D."/>
            <person name="Allen J.E."/>
            <person name="Selengut J.D."/>
            <person name="Koo H.L."/>
            <person name="Peterson J.D."/>
            <person name="Pop M."/>
            <person name="Kosack D.S."/>
            <person name="Shumway M.F."/>
            <person name="Bidwell S.L."/>
            <person name="Shallom S.J."/>
            <person name="van Aken S.E."/>
            <person name="Riedmuller S.B."/>
            <person name="Feldblyum T.V."/>
            <person name="Cho J.K."/>
            <person name="Quackenbush J."/>
            <person name="Sedegah M."/>
            <person name="Shoaibi A."/>
            <person name="Cummings L.M."/>
            <person name="Florens L."/>
            <person name="Yates J.R."/>
            <person name="Raine J.D."/>
            <person name="Sinden R.E."/>
            <person name="Harris M.A."/>
            <person name="Cunningham D.A."/>
            <person name="Preiser P.R."/>
            <person name="Bergman L.W."/>
            <person name="Vaidya A.B."/>
            <person name="van Lin L.H."/>
            <person name="Janse C.J."/>
            <person name="Waters A.P."/>
            <person name="Smith H.O."/>
            <person name="White O.R."/>
            <person name="Salzberg S.L."/>
            <person name="Venter J.C."/>
            <person name="Fraser C.M."/>
            <person name="Hoffman S.L."/>
            <person name="Gardner M.J."/>
            <person name="Carucci D.J."/>
        </authorList>
    </citation>
    <scope>NUCLEOTIDE SEQUENCE [LARGE SCALE GENOMIC DNA]</scope>
    <source>
        <strain evidence="3 4">17XNL</strain>
    </source>
</reference>
<proteinExistence type="predicted"/>
<evidence type="ECO:0000256" key="1">
    <source>
        <dbReference type="SAM" id="MobiDB-lite"/>
    </source>
</evidence>
<protein>
    <submittedName>
        <fullName evidence="3">235 kDa rhoptry protein-related</fullName>
    </submittedName>
</protein>
<keyword evidence="4" id="KW-1185">Reference proteome</keyword>
<comment type="caution">
    <text evidence="3">The sequence shown here is derived from an EMBL/GenBank/DDBJ whole genome shotgun (WGS) entry which is preliminary data.</text>
</comment>
<feature type="signal peptide" evidence="2">
    <location>
        <begin position="1"/>
        <end position="21"/>
    </location>
</feature>
<evidence type="ECO:0000313" key="4">
    <source>
        <dbReference type="Proteomes" id="UP000008553"/>
    </source>
</evidence>
<dbReference type="EMBL" id="AABL01000575">
    <property type="protein sequence ID" value="EAA21527.1"/>
    <property type="molecule type" value="Genomic_DNA"/>
</dbReference>
<accession>Q7RMS3</accession>
<feature type="region of interest" description="Disordered" evidence="1">
    <location>
        <begin position="29"/>
        <end position="54"/>
    </location>
</feature>